<dbReference type="Proteomes" id="UP001432027">
    <property type="component" value="Unassembled WGS sequence"/>
</dbReference>
<name>A0AAV5U980_9BILA</name>
<feature type="compositionally biased region" description="Gly residues" evidence="1">
    <location>
        <begin position="516"/>
        <end position="525"/>
    </location>
</feature>
<feature type="region of interest" description="Disordered" evidence="1">
    <location>
        <begin position="515"/>
        <end position="540"/>
    </location>
</feature>
<organism evidence="2 3">
    <name type="scientific">Pristionchus entomophagus</name>
    <dbReference type="NCBI Taxonomy" id="358040"/>
    <lineage>
        <taxon>Eukaryota</taxon>
        <taxon>Metazoa</taxon>
        <taxon>Ecdysozoa</taxon>
        <taxon>Nematoda</taxon>
        <taxon>Chromadorea</taxon>
        <taxon>Rhabditida</taxon>
        <taxon>Rhabditina</taxon>
        <taxon>Diplogasteromorpha</taxon>
        <taxon>Diplogasteroidea</taxon>
        <taxon>Neodiplogasteridae</taxon>
        <taxon>Pristionchus</taxon>
    </lineage>
</organism>
<feature type="compositionally biased region" description="Basic and acidic residues" evidence="1">
    <location>
        <begin position="526"/>
        <end position="540"/>
    </location>
</feature>
<protein>
    <recommendedName>
        <fullName evidence="4">Ribosomal protein</fullName>
    </recommendedName>
</protein>
<evidence type="ECO:0000313" key="3">
    <source>
        <dbReference type="Proteomes" id="UP001432027"/>
    </source>
</evidence>
<keyword evidence="3" id="KW-1185">Reference proteome</keyword>
<dbReference type="AlphaFoldDB" id="A0AAV5U980"/>
<evidence type="ECO:0000313" key="2">
    <source>
        <dbReference type="EMBL" id="GMT02649.1"/>
    </source>
</evidence>
<evidence type="ECO:0000256" key="1">
    <source>
        <dbReference type="SAM" id="MobiDB-lite"/>
    </source>
</evidence>
<comment type="caution">
    <text evidence="2">The sequence shown here is derived from an EMBL/GenBank/DDBJ whole genome shotgun (WGS) entry which is preliminary data.</text>
</comment>
<reference evidence="2" key="1">
    <citation type="submission" date="2023-10" db="EMBL/GenBank/DDBJ databases">
        <title>Genome assembly of Pristionchus species.</title>
        <authorList>
            <person name="Yoshida K."/>
            <person name="Sommer R.J."/>
        </authorList>
    </citation>
    <scope>NUCLEOTIDE SEQUENCE</scope>
    <source>
        <strain evidence="2">RS0144</strain>
    </source>
</reference>
<gene>
    <name evidence="2" type="ORF">PENTCL1PPCAC_24823</name>
</gene>
<sequence length="540" mass="59614">SNRFIDRGDIQSVPNSSTICLHVHQRSVLLNGRGILRLCLRRVRVRLVQLLSRVLLILLLGRVGDAAHARVTSRFLRLLEALVAHRVVALALQIRLAAVVAHARRREHVVEEGVLEKLLATEAMLRIVDEYAAQQRDRARSRGGQLGRRSALRLQSERHEYARLGNALQLERLHVDLHLLELLLVGRAEGGLHQLHLVLRVRSSEQHAALDHLSEHAPGAPYVDQMRVVIRAEKHLGRTVVASNLVGRGSLLRRNHLRRAEVSNLQLSRVTIDEDVDRLDVAMGDAVLREEVDPVEELPDVDLHIHGIEAATDHLVQRLGHVGEDEGLTYGSIGRRVLEDVEQLDDVAGAGASHRSQNDHLVGAHRVLRPGLLDGDFHLLGRHQLASVHVGEDAARVPVQLLDAQIHLLLVAHVLCVLNDRLMELVLLATSFLQSRLGCRRTAWYGGGLLGDLGDVQRHLRVVLLDGVSDSAGRVVVVVVAGGRLRGQGYLALVLVARLTTPAALLRAEEVEEGGHGVSRGQGVGRGERRARTTRRGRER</sequence>
<dbReference type="EMBL" id="BTSX01000005">
    <property type="protein sequence ID" value="GMT02649.1"/>
    <property type="molecule type" value="Genomic_DNA"/>
</dbReference>
<feature type="non-terminal residue" evidence="2">
    <location>
        <position position="1"/>
    </location>
</feature>
<evidence type="ECO:0008006" key="4">
    <source>
        <dbReference type="Google" id="ProtNLM"/>
    </source>
</evidence>
<proteinExistence type="predicted"/>
<accession>A0AAV5U980</accession>
<feature type="non-terminal residue" evidence="2">
    <location>
        <position position="540"/>
    </location>
</feature>